<keyword evidence="3" id="KW-1185">Reference proteome</keyword>
<evidence type="ECO:0000313" key="3">
    <source>
        <dbReference type="Proteomes" id="UP000054270"/>
    </source>
</evidence>
<gene>
    <name evidence="2" type="ORF">HYPSUDRAFT_102158</name>
</gene>
<sequence>LPVVESKRNLPQSDQFKFMALDEDGYDVPSDWYMRICGFAAEGLRSERQIHDTFPVKELQDYWAARPRFEPVSQKSGDFLSGAASGEGAGGSGAGEGAGQTYAEWLAVQKEEKDDLPPPAYSLIEDDDP</sequence>
<organism evidence="2 3">
    <name type="scientific">Hypholoma sublateritium (strain FD-334 SS-4)</name>
    <dbReference type="NCBI Taxonomy" id="945553"/>
    <lineage>
        <taxon>Eukaryota</taxon>
        <taxon>Fungi</taxon>
        <taxon>Dikarya</taxon>
        <taxon>Basidiomycota</taxon>
        <taxon>Agaricomycotina</taxon>
        <taxon>Agaricomycetes</taxon>
        <taxon>Agaricomycetidae</taxon>
        <taxon>Agaricales</taxon>
        <taxon>Agaricineae</taxon>
        <taxon>Strophariaceae</taxon>
        <taxon>Hypholoma</taxon>
    </lineage>
</organism>
<evidence type="ECO:0000256" key="1">
    <source>
        <dbReference type="SAM" id="MobiDB-lite"/>
    </source>
</evidence>
<dbReference type="AlphaFoldDB" id="A0A0D2NZM6"/>
<feature type="region of interest" description="Disordered" evidence="1">
    <location>
        <begin position="73"/>
        <end position="104"/>
    </location>
</feature>
<dbReference type="EMBL" id="KN817554">
    <property type="protein sequence ID" value="KJA21936.1"/>
    <property type="molecule type" value="Genomic_DNA"/>
</dbReference>
<protein>
    <submittedName>
        <fullName evidence="2">Uncharacterized protein</fullName>
    </submittedName>
</protein>
<dbReference type="Proteomes" id="UP000054270">
    <property type="component" value="Unassembled WGS sequence"/>
</dbReference>
<feature type="region of interest" description="Disordered" evidence="1">
    <location>
        <begin position="110"/>
        <end position="129"/>
    </location>
</feature>
<accession>A0A0D2NZM6</accession>
<feature type="non-terminal residue" evidence="2">
    <location>
        <position position="129"/>
    </location>
</feature>
<proteinExistence type="predicted"/>
<reference evidence="3" key="1">
    <citation type="submission" date="2014-04" db="EMBL/GenBank/DDBJ databases">
        <title>Evolutionary Origins and Diversification of the Mycorrhizal Mutualists.</title>
        <authorList>
            <consortium name="DOE Joint Genome Institute"/>
            <consortium name="Mycorrhizal Genomics Consortium"/>
            <person name="Kohler A."/>
            <person name="Kuo A."/>
            <person name="Nagy L.G."/>
            <person name="Floudas D."/>
            <person name="Copeland A."/>
            <person name="Barry K.W."/>
            <person name="Cichocki N."/>
            <person name="Veneault-Fourrey C."/>
            <person name="LaButti K."/>
            <person name="Lindquist E.A."/>
            <person name="Lipzen A."/>
            <person name="Lundell T."/>
            <person name="Morin E."/>
            <person name="Murat C."/>
            <person name="Riley R."/>
            <person name="Ohm R."/>
            <person name="Sun H."/>
            <person name="Tunlid A."/>
            <person name="Henrissat B."/>
            <person name="Grigoriev I.V."/>
            <person name="Hibbett D.S."/>
            <person name="Martin F."/>
        </authorList>
    </citation>
    <scope>NUCLEOTIDE SEQUENCE [LARGE SCALE GENOMIC DNA]</scope>
    <source>
        <strain evidence="3">FD-334 SS-4</strain>
    </source>
</reference>
<dbReference type="OrthoDB" id="3213209at2759"/>
<dbReference type="OMA" id="RMIHETF"/>
<feature type="non-terminal residue" evidence="2">
    <location>
        <position position="1"/>
    </location>
</feature>
<evidence type="ECO:0000313" key="2">
    <source>
        <dbReference type="EMBL" id="KJA21936.1"/>
    </source>
</evidence>
<feature type="compositionally biased region" description="Gly residues" evidence="1">
    <location>
        <begin position="85"/>
        <end position="98"/>
    </location>
</feature>
<name>A0A0D2NZM6_HYPSF</name>